<name>A0ABS1WA14_9GAMM</name>
<dbReference type="Gene3D" id="3.30.420.10">
    <property type="entry name" value="Ribonuclease H-like superfamily/Ribonuclease H"/>
    <property type="match status" value="1"/>
</dbReference>
<protein>
    <submittedName>
        <fullName evidence="2">IS3 family transposase</fullName>
    </submittedName>
</protein>
<dbReference type="InterPro" id="IPR050900">
    <property type="entry name" value="Transposase_IS3/IS150/IS904"/>
</dbReference>
<dbReference type="Proteomes" id="UP000809910">
    <property type="component" value="Unassembled WGS sequence"/>
</dbReference>
<dbReference type="PANTHER" id="PTHR46889">
    <property type="entry name" value="TRANSPOSASE INSF FOR INSERTION SEQUENCE IS3B-RELATED"/>
    <property type="match status" value="1"/>
</dbReference>
<accession>A0ABS1WA14</accession>
<comment type="caution">
    <text evidence="2">The sequence shown here is derived from an EMBL/GenBank/DDBJ whole genome shotgun (WGS) entry which is preliminary data.</text>
</comment>
<dbReference type="PROSITE" id="PS50994">
    <property type="entry name" value="INTEGRASE"/>
    <property type="match status" value="1"/>
</dbReference>
<dbReference type="EMBL" id="JADWVN010000009">
    <property type="protein sequence ID" value="MBL7526179.1"/>
    <property type="molecule type" value="Genomic_DNA"/>
</dbReference>
<dbReference type="PANTHER" id="PTHR46889:SF4">
    <property type="entry name" value="TRANSPOSASE INSO FOR INSERTION SEQUENCE ELEMENT IS911B-RELATED"/>
    <property type="match status" value="1"/>
</dbReference>
<organism evidence="2 3">
    <name type="scientific">Legionella bononiensis</name>
    <dbReference type="NCBI Taxonomy" id="2793102"/>
    <lineage>
        <taxon>Bacteria</taxon>
        <taxon>Pseudomonadati</taxon>
        <taxon>Pseudomonadota</taxon>
        <taxon>Gammaproteobacteria</taxon>
        <taxon>Legionellales</taxon>
        <taxon>Legionellaceae</taxon>
        <taxon>Legionella</taxon>
    </lineage>
</organism>
<reference evidence="2 3" key="1">
    <citation type="submission" date="2020-12" db="EMBL/GenBank/DDBJ databases">
        <title>WGS of Legionella: environmental sample.</title>
        <authorList>
            <person name="Cristino S."/>
            <person name="Girolamini L."/>
            <person name="Salaris S."/>
            <person name="Pascale M.R."/>
            <person name="Mazzotta M."/>
            <person name="Orsini M."/>
            <person name="Grottola A."/>
        </authorList>
    </citation>
    <scope>NUCLEOTIDE SEQUENCE [LARGE SCALE GENOMIC DNA]</scope>
    <source>
        <strain evidence="2 3">30cs62</strain>
    </source>
</reference>
<dbReference type="SUPFAM" id="SSF53098">
    <property type="entry name" value="Ribonuclease H-like"/>
    <property type="match status" value="1"/>
</dbReference>
<feature type="domain" description="Integrase catalytic" evidence="1">
    <location>
        <begin position="1"/>
        <end position="155"/>
    </location>
</feature>
<evidence type="ECO:0000313" key="3">
    <source>
        <dbReference type="Proteomes" id="UP000809910"/>
    </source>
</evidence>
<proteinExistence type="predicted"/>
<sequence>MADITYLWTQEGYLYLAAVLDLFSQRIVGWSLAENMREGLIKEALLMALTKRCPTSELMHHSDRGSQYASSDYQQLLGQHQITVNMSRKGNCWDNAVMERFFGSLKTERTKGKCYSSHEYAKNDVIDYIENFYNSNQLHSTLNYMSPKQFEKINSPLFN</sequence>
<gene>
    <name evidence="2" type="ORF">I5282_06290</name>
</gene>
<keyword evidence="3" id="KW-1185">Reference proteome</keyword>
<dbReference type="Pfam" id="PF00665">
    <property type="entry name" value="rve"/>
    <property type="match status" value="1"/>
</dbReference>
<dbReference type="NCBIfam" id="NF033516">
    <property type="entry name" value="transpos_IS3"/>
    <property type="match status" value="1"/>
</dbReference>
<dbReference type="InterPro" id="IPR036397">
    <property type="entry name" value="RNaseH_sf"/>
</dbReference>
<dbReference type="RefSeq" id="WP_203110853.1">
    <property type="nucleotide sequence ID" value="NZ_JADOBG010000020.1"/>
</dbReference>
<dbReference type="InterPro" id="IPR048020">
    <property type="entry name" value="Transpos_IS3"/>
</dbReference>
<dbReference type="InterPro" id="IPR001584">
    <property type="entry name" value="Integrase_cat-core"/>
</dbReference>
<dbReference type="InterPro" id="IPR012337">
    <property type="entry name" value="RNaseH-like_sf"/>
</dbReference>
<dbReference type="Pfam" id="PF13333">
    <property type="entry name" value="rve_2"/>
    <property type="match status" value="1"/>
</dbReference>
<evidence type="ECO:0000313" key="2">
    <source>
        <dbReference type="EMBL" id="MBL7526179.1"/>
    </source>
</evidence>
<evidence type="ECO:0000259" key="1">
    <source>
        <dbReference type="PROSITE" id="PS50994"/>
    </source>
</evidence>